<evidence type="ECO:0008006" key="3">
    <source>
        <dbReference type="Google" id="ProtNLM"/>
    </source>
</evidence>
<proteinExistence type="predicted"/>
<dbReference type="AlphaFoldDB" id="A0A821VYU7"/>
<organism evidence="1 2">
    <name type="scientific">Pieris macdunnoughi</name>
    <dbReference type="NCBI Taxonomy" id="345717"/>
    <lineage>
        <taxon>Eukaryota</taxon>
        <taxon>Metazoa</taxon>
        <taxon>Ecdysozoa</taxon>
        <taxon>Arthropoda</taxon>
        <taxon>Hexapoda</taxon>
        <taxon>Insecta</taxon>
        <taxon>Pterygota</taxon>
        <taxon>Neoptera</taxon>
        <taxon>Endopterygota</taxon>
        <taxon>Lepidoptera</taxon>
        <taxon>Glossata</taxon>
        <taxon>Ditrysia</taxon>
        <taxon>Papilionoidea</taxon>
        <taxon>Pieridae</taxon>
        <taxon>Pierinae</taxon>
        <taxon>Pieris</taxon>
    </lineage>
</organism>
<gene>
    <name evidence="1" type="ORF">PMACD_LOCUS12559</name>
</gene>
<keyword evidence="2" id="KW-1185">Reference proteome</keyword>
<dbReference type="Proteomes" id="UP000663880">
    <property type="component" value="Unassembled WGS sequence"/>
</dbReference>
<comment type="caution">
    <text evidence="1">The sequence shown here is derived from an EMBL/GenBank/DDBJ whole genome shotgun (WGS) entry which is preliminary data.</text>
</comment>
<sequence length="526" mass="61105">MISKKCVIYFAKTSSRLVTSNIDKRNYSQSNDVPFLKFYKNLMGESFPEKKLEELKKTEPNLSKITSDSLKTSLGVLKKFDITPEEACHNPHLLCINIISLDNYGEILKECGFIKILPIHLIRYNTTVKSRTISHLKKDGLIREAANLEETLLDIFQEWPINEKSLKKFSDSTTNILTIRMSVLERYLQWRLSITSDDFAKYCKHYLPLKHRPMNDIRQSLELAENVIKLDRNCIIRNGCIISSDPVNTKLILDNVESLAGIDIKEAIKMVPALLKNNYKALLEIKDLLKEYQISEDAQRRCLRVYCMNPDSVRERLEDLGGMKEYKILSSNPRILYMVVHQRKVLNRLLKIQSAKKQCFSLNSLISSRNIFNSYMTSFGSKVCSRDIAILILTTLNGTNQKLLINDLRRHKYWLHTALNVIYENICMLKRDFNDKVILENCHLLLYPGSEIAKHIDSFQKMRKGQTEKTTDNYNNLNYTTLSDSQVLSLVLYEIERNYHFSGDGIWTNQDGQREQSLNKKIQIHK</sequence>
<name>A0A821VYU7_9NEOP</name>
<reference evidence="1" key="1">
    <citation type="submission" date="2021-02" db="EMBL/GenBank/DDBJ databases">
        <authorList>
            <person name="Steward A R."/>
        </authorList>
    </citation>
    <scope>NUCLEOTIDE SEQUENCE</scope>
</reference>
<evidence type="ECO:0000313" key="2">
    <source>
        <dbReference type="Proteomes" id="UP000663880"/>
    </source>
</evidence>
<protein>
    <recommendedName>
        <fullName evidence="3">Transcription termination factor 5, mitochondrial</fullName>
    </recommendedName>
</protein>
<evidence type="ECO:0000313" key="1">
    <source>
        <dbReference type="EMBL" id="CAF4915713.1"/>
    </source>
</evidence>
<dbReference type="OrthoDB" id="10064535at2759"/>
<dbReference type="EMBL" id="CAJOBZ010000049">
    <property type="protein sequence ID" value="CAF4915713.1"/>
    <property type="molecule type" value="Genomic_DNA"/>
</dbReference>
<accession>A0A821VYU7</accession>